<dbReference type="Proteomes" id="UP000663829">
    <property type="component" value="Unassembled WGS sequence"/>
</dbReference>
<dbReference type="EMBL" id="CAJOBC010000398">
    <property type="protein sequence ID" value="CAF3581412.1"/>
    <property type="molecule type" value="Genomic_DNA"/>
</dbReference>
<evidence type="ECO:0000313" key="2">
    <source>
        <dbReference type="EMBL" id="CAF0796745.1"/>
    </source>
</evidence>
<evidence type="ECO:0000313" key="6">
    <source>
        <dbReference type="Proteomes" id="UP000663829"/>
    </source>
</evidence>
<gene>
    <name evidence="2" type="ORF">GPM918_LOCUS3294</name>
    <name evidence="3" type="ORF">OVA965_LOCUS27473</name>
    <name evidence="4" type="ORF">SRO942_LOCUS3294</name>
    <name evidence="5" type="ORF">TMI583_LOCUS28218</name>
</gene>
<sequence length="139" mass="15087">MSLIKGQTAAAALMLVLSIIYIIIYIVTSVQVSRTKNPMINTIAPDQQPVNDPTKSPYTQPSIYNIPAQFLPLTNYPPPVRQAPGSPKYHRPAGAEQIIPTTSANPTTSTNPVQEVSCPLCKSKVPIPFSPNYQNVLTV</sequence>
<evidence type="ECO:0000313" key="3">
    <source>
        <dbReference type="EMBL" id="CAF1277278.1"/>
    </source>
</evidence>
<proteinExistence type="predicted"/>
<dbReference type="Proteomes" id="UP000681722">
    <property type="component" value="Unassembled WGS sequence"/>
</dbReference>
<dbReference type="EMBL" id="CAJNOK010018171">
    <property type="protein sequence ID" value="CAF1277278.1"/>
    <property type="molecule type" value="Genomic_DNA"/>
</dbReference>
<organism evidence="2 6">
    <name type="scientific">Didymodactylos carnosus</name>
    <dbReference type="NCBI Taxonomy" id="1234261"/>
    <lineage>
        <taxon>Eukaryota</taxon>
        <taxon>Metazoa</taxon>
        <taxon>Spiralia</taxon>
        <taxon>Gnathifera</taxon>
        <taxon>Rotifera</taxon>
        <taxon>Eurotatoria</taxon>
        <taxon>Bdelloidea</taxon>
        <taxon>Philodinida</taxon>
        <taxon>Philodinidae</taxon>
        <taxon>Didymodactylos</taxon>
    </lineage>
</organism>
<keyword evidence="1" id="KW-0472">Membrane</keyword>
<protein>
    <submittedName>
        <fullName evidence="2">Uncharacterized protein</fullName>
    </submittedName>
</protein>
<keyword evidence="1" id="KW-1133">Transmembrane helix</keyword>
<dbReference type="EMBL" id="CAJOBA010039733">
    <property type="protein sequence ID" value="CAF4082394.1"/>
    <property type="molecule type" value="Genomic_DNA"/>
</dbReference>
<comment type="caution">
    <text evidence="2">The sequence shown here is derived from an EMBL/GenBank/DDBJ whole genome shotgun (WGS) entry which is preliminary data.</text>
</comment>
<name>A0A813SK15_9BILA</name>
<dbReference type="Proteomes" id="UP000682733">
    <property type="component" value="Unassembled WGS sequence"/>
</dbReference>
<feature type="transmembrane region" description="Helical" evidence="1">
    <location>
        <begin position="6"/>
        <end position="27"/>
    </location>
</feature>
<evidence type="ECO:0000313" key="5">
    <source>
        <dbReference type="EMBL" id="CAF4082394.1"/>
    </source>
</evidence>
<keyword evidence="1" id="KW-0812">Transmembrane</keyword>
<dbReference type="Proteomes" id="UP000677228">
    <property type="component" value="Unassembled WGS sequence"/>
</dbReference>
<dbReference type="EMBL" id="CAJNOQ010000398">
    <property type="protein sequence ID" value="CAF0796745.1"/>
    <property type="molecule type" value="Genomic_DNA"/>
</dbReference>
<evidence type="ECO:0000256" key="1">
    <source>
        <dbReference type="SAM" id="Phobius"/>
    </source>
</evidence>
<accession>A0A813SK15</accession>
<reference evidence="2" key="1">
    <citation type="submission" date="2021-02" db="EMBL/GenBank/DDBJ databases">
        <authorList>
            <person name="Nowell W R."/>
        </authorList>
    </citation>
    <scope>NUCLEOTIDE SEQUENCE</scope>
</reference>
<keyword evidence="6" id="KW-1185">Reference proteome</keyword>
<dbReference type="AlphaFoldDB" id="A0A813SK15"/>
<evidence type="ECO:0000313" key="4">
    <source>
        <dbReference type="EMBL" id="CAF3581412.1"/>
    </source>
</evidence>